<sequence>MEKEFFPTKYGLQSRFKLAKNTPAPIVNWVKAQPGTIYGIERKVDGLENVVSKQGQRKLIPWCWITGLRQAGYNYGLPL</sequence>
<proteinExistence type="predicted"/>
<name>A0A3G6K8K7_LACDL</name>
<organism evidence="1">
    <name type="scientific">Lactobacillus delbrueckii subsp. lactis</name>
    <dbReference type="NCBI Taxonomy" id="29397"/>
    <lineage>
        <taxon>Bacteria</taxon>
        <taxon>Bacillati</taxon>
        <taxon>Bacillota</taxon>
        <taxon>Bacilli</taxon>
        <taxon>Lactobacillales</taxon>
        <taxon>Lactobacillaceae</taxon>
        <taxon>Lactobacillus</taxon>
    </lineage>
</organism>
<protein>
    <submittedName>
        <fullName evidence="1">Uncharacterized protein</fullName>
    </submittedName>
</protein>
<dbReference type="EMBL" id="CP031023">
    <property type="protein sequence ID" value="AZA16438.1"/>
    <property type="molecule type" value="Genomic_DNA"/>
</dbReference>
<evidence type="ECO:0000313" key="1">
    <source>
        <dbReference type="EMBL" id="AZA16438.1"/>
    </source>
</evidence>
<reference evidence="1" key="1">
    <citation type="submission" date="2018-07" db="EMBL/GenBank/DDBJ databases">
        <authorList>
            <person name="Somerville V."/>
        </authorList>
    </citation>
    <scope>NUCLEOTIDE SEQUENCE</scope>
    <source>
        <strain evidence="1">NWC_2_2</strain>
    </source>
</reference>
<gene>
    <name evidence="1" type="ORF">DQL93_08040</name>
</gene>
<accession>A0A3G6K8K7</accession>
<dbReference type="AlphaFoldDB" id="A0A3G6K8K7"/>